<protein>
    <submittedName>
        <fullName evidence="2">Helix-turn-helix domain-containing protein</fullName>
    </submittedName>
</protein>
<evidence type="ECO:0000259" key="1">
    <source>
        <dbReference type="Pfam" id="PF12323"/>
    </source>
</evidence>
<comment type="caution">
    <text evidence="2">The sequence shown here is derived from an EMBL/GenBank/DDBJ whole genome shotgun (WGS) entry which is preliminary data.</text>
</comment>
<dbReference type="EMBL" id="JACXAH010000025">
    <property type="protein sequence ID" value="MBD1373434.1"/>
    <property type="molecule type" value="Genomic_DNA"/>
</dbReference>
<dbReference type="Pfam" id="PF12323">
    <property type="entry name" value="HTH_OrfB_IS605"/>
    <property type="match status" value="1"/>
</dbReference>
<evidence type="ECO:0000313" key="2">
    <source>
        <dbReference type="EMBL" id="MBD1373434.1"/>
    </source>
</evidence>
<gene>
    <name evidence="2" type="ORF">IC620_13850</name>
</gene>
<reference evidence="2" key="1">
    <citation type="submission" date="2020-09" db="EMBL/GenBank/DDBJ databases">
        <title>A novel bacterium of genus Hazenella, isolated from South China Sea.</title>
        <authorList>
            <person name="Huang H."/>
            <person name="Mo K."/>
            <person name="Hu Y."/>
        </authorList>
    </citation>
    <scope>NUCLEOTIDE SEQUENCE</scope>
    <source>
        <strain evidence="2">IB182357</strain>
    </source>
</reference>
<organism evidence="2 3">
    <name type="scientific">Polycladospora coralii</name>
    <dbReference type="NCBI Taxonomy" id="2771432"/>
    <lineage>
        <taxon>Bacteria</taxon>
        <taxon>Bacillati</taxon>
        <taxon>Bacillota</taxon>
        <taxon>Bacilli</taxon>
        <taxon>Bacillales</taxon>
        <taxon>Thermoactinomycetaceae</taxon>
        <taxon>Polycladospora</taxon>
    </lineage>
</organism>
<accession>A0A926NH16</accession>
<evidence type="ECO:0000313" key="3">
    <source>
        <dbReference type="Proteomes" id="UP000661691"/>
    </source>
</evidence>
<keyword evidence="3" id="KW-1185">Reference proteome</keyword>
<dbReference type="Proteomes" id="UP000661691">
    <property type="component" value="Unassembled WGS sequence"/>
</dbReference>
<proteinExistence type="predicted"/>
<dbReference type="AlphaFoldDB" id="A0A926NH16"/>
<dbReference type="InterPro" id="IPR021027">
    <property type="entry name" value="Transposase_put_HTH"/>
</dbReference>
<feature type="domain" description="Transposase putative helix-turn-helix" evidence="1">
    <location>
        <begin position="1"/>
        <end position="46"/>
    </location>
</feature>
<sequence length="121" mass="14330">MHKAFKFRLYPTKEQATCINKSIGCSRFVFNHFLAEWHETYKKTGKGLTYHACAKLLTALKTQFEWLKEVDAHALQSSLWNLDDAFKRFFKNKMMHLVSKARETVCSLTQPRLKRKINFQK</sequence>
<name>A0A926NH16_9BACL</name>